<keyword evidence="4" id="KW-1185">Reference proteome</keyword>
<accession>A0A6C2CA67</accession>
<dbReference type="OrthoDB" id="9760250at2"/>
<gene>
    <name evidence="3" type="ORF">ESZ50_01320</name>
</gene>
<dbReference type="Pfam" id="PF03354">
    <property type="entry name" value="TerL_ATPase"/>
    <property type="match status" value="1"/>
</dbReference>
<dbReference type="Gene3D" id="3.40.50.300">
    <property type="entry name" value="P-loop containing nucleotide triphosphate hydrolases"/>
    <property type="match status" value="1"/>
</dbReference>
<dbReference type="InterPro" id="IPR046461">
    <property type="entry name" value="TerL_ATPase"/>
</dbReference>
<protein>
    <submittedName>
        <fullName evidence="3">Terminase large subunit</fullName>
    </submittedName>
</protein>
<dbReference type="InterPro" id="IPR027417">
    <property type="entry name" value="P-loop_NTPase"/>
</dbReference>
<dbReference type="AlphaFoldDB" id="A0A6C2CA67"/>
<dbReference type="PANTHER" id="PTHR41287:SF1">
    <property type="entry name" value="PROTEIN YMFN"/>
    <property type="match status" value="1"/>
</dbReference>
<dbReference type="GO" id="GO:0004519">
    <property type="term" value="F:endonuclease activity"/>
    <property type="evidence" value="ECO:0007669"/>
    <property type="project" value="InterPro"/>
</dbReference>
<evidence type="ECO:0000259" key="1">
    <source>
        <dbReference type="Pfam" id="PF03354"/>
    </source>
</evidence>
<dbReference type="PANTHER" id="PTHR41287">
    <property type="match status" value="1"/>
</dbReference>
<reference evidence="3 4" key="1">
    <citation type="submission" date="2019-01" db="EMBL/GenBank/DDBJ databases">
        <title>Weissella sp. nov., a novel lactic acid bacterium isolated from animal feces.</title>
        <authorList>
            <person name="Wang L.-T."/>
        </authorList>
    </citation>
    <scope>NUCLEOTIDE SEQUENCE [LARGE SCALE GENOMIC DNA]</scope>
    <source>
        <strain evidence="3 4">8H-2</strain>
    </source>
</reference>
<dbReference type="Pfam" id="PF20441">
    <property type="entry name" value="TerL_nuclease"/>
    <property type="match status" value="1"/>
</dbReference>
<comment type="caution">
    <text evidence="3">The sequence shown here is derived from an EMBL/GenBank/DDBJ whole genome shotgun (WGS) entry which is preliminary data.</text>
</comment>
<dbReference type="RefSeq" id="WP_148621794.1">
    <property type="nucleotide sequence ID" value="NZ_SDGZ01000004.1"/>
</dbReference>
<feature type="domain" description="Terminase large subunit-like endonuclease" evidence="2">
    <location>
        <begin position="254"/>
        <end position="542"/>
    </location>
</feature>
<evidence type="ECO:0000313" key="3">
    <source>
        <dbReference type="EMBL" id="TYC50884.1"/>
    </source>
</evidence>
<evidence type="ECO:0000313" key="4">
    <source>
        <dbReference type="Proteomes" id="UP000371977"/>
    </source>
</evidence>
<dbReference type="InterPro" id="IPR005021">
    <property type="entry name" value="Terminase_largesu-like"/>
</dbReference>
<dbReference type="InterPro" id="IPR046462">
    <property type="entry name" value="TerL_nuclease"/>
</dbReference>
<evidence type="ECO:0000259" key="2">
    <source>
        <dbReference type="Pfam" id="PF20441"/>
    </source>
</evidence>
<dbReference type="EMBL" id="SDGZ01000004">
    <property type="protein sequence ID" value="TYC50884.1"/>
    <property type="molecule type" value="Genomic_DNA"/>
</dbReference>
<dbReference type="Proteomes" id="UP000371977">
    <property type="component" value="Unassembled WGS sequence"/>
</dbReference>
<organism evidence="3 4">
    <name type="scientific">Weissella muntiaci</name>
    <dbReference type="NCBI Taxonomy" id="2508881"/>
    <lineage>
        <taxon>Bacteria</taxon>
        <taxon>Bacillati</taxon>
        <taxon>Bacillota</taxon>
        <taxon>Bacilli</taxon>
        <taxon>Lactobacillales</taxon>
        <taxon>Lactobacillaceae</taxon>
        <taxon>Weissella</taxon>
    </lineage>
</organism>
<feature type="domain" description="Terminase large subunit-like ATPase" evidence="1">
    <location>
        <begin position="65"/>
        <end position="234"/>
    </location>
</feature>
<name>A0A6C2CA67_9LACO</name>
<sequence length="562" mass="63612">MIENAHVTNYINLYKSGKIKLNKRRQKLVWLLESDVLKRDDLYFDEDRIEELINFSSDFFFEHTDFQKFTDALLFLYKKEDDEPFFDRILLVLGRGAGKNGWITTVALFLISELNGVRNYNVGIVANSLDQAMTSVDEINAAIIEYPELNDSFYNLKRAISSTLMGGKITPRTSNVKTKDGARDSLVVFDEVHAYENDAIVNVFESGLGKVPESRSIMIGSMGFVRGAFMDQMLDTGDKVLNGDLPASDLLPIVAQLDTPEQVNDFDNWELANPMLVKPLSKYGQMLFGKIKKQFRTMSESDSARAEFMTKRMNLPTVDVTKSVASKEEITATNQEIEVPVGSMAIGAVDFSSIRDFTAVGLLFFVDGKYVWQTHSFATKAFVSQYMGYNLSPEDVKGSNVFAPLKEWEAKGDLTILDDPTISPSVVTDWFDARRDIYQINEIVMDNFRAELLRQSFLQSGFNNLNVIRNPKAISGLLAPRIEEGFANGSFAWGDVPIMRWYTWNVLVNVKADGNREYLKKEERKRKTDGFMAFIYALYRADELTNGVDVAANLEAMLNIDF</sequence>
<proteinExistence type="predicted"/>